<evidence type="ECO:0000256" key="6">
    <source>
        <dbReference type="SAM" id="MobiDB-lite"/>
    </source>
</evidence>
<dbReference type="GO" id="GO:0010376">
    <property type="term" value="P:stomatal complex formation"/>
    <property type="evidence" value="ECO:0007669"/>
    <property type="project" value="UniProtKB-ARBA"/>
</dbReference>
<evidence type="ECO:0000256" key="2">
    <source>
        <dbReference type="ARBA" id="ARBA00022737"/>
    </source>
</evidence>
<evidence type="ECO:0000256" key="4">
    <source>
        <dbReference type="ARBA" id="ARBA00023242"/>
    </source>
</evidence>
<evidence type="ECO:0000313" key="9">
    <source>
        <dbReference type="EMBL" id="CAL1357397.1"/>
    </source>
</evidence>
<dbReference type="FunFam" id="1.10.10.60:FF:000355">
    <property type="entry name" value="Transcription factor MYB124"/>
    <property type="match status" value="1"/>
</dbReference>
<dbReference type="GO" id="GO:0048364">
    <property type="term" value="P:root development"/>
    <property type="evidence" value="ECO:0007669"/>
    <property type="project" value="UniProtKB-ARBA"/>
</dbReference>
<dbReference type="InterPro" id="IPR001005">
    <property type="entry name" value="SANT/Myb"/>
</dbReference>
<feature type="region of interest" description="Disordered" evidence="6">
    <location>
        <begin position="315"/>
        <end position="354"/>
    </location>
</feature>
<evidence type="ECO:0000256" key="1">
    <source>
        <dbReference type="ARBA" id="ARBA00004123"/>
    </source>
</evidence>
<dbReference type="Pfam" id="PF13921">
    <property type="entry name" value="Myb_DNA-bind_6"/>
    <property type="match status" value="1"/>
</dbReference>
<dbReference type="GO" id="GO:0050891">
    <property type="term" value="P:multicellular organismal-level water homeostasis"/>
    <property type="evidence" value="ECO:0007669"/>
    <property type="project" value="UniProtKB-ARBA"/>
</dbReference>
<keyword evidence="10" id="KW-1185">Reference proteome</keyword>
<dbReference type="PROSITE" id="PS50090">
    <property type="entry name" value="MYB_LIKE"/>
    <property type="match status" value="2"/>
</dbReference>
<name>A0AAV2CLS1_9ROSI</name>
<evidence type="ECO:0000256" key="5">
    <source>
        <dbReference type="ARBA" id="ARBA00063045"/>
    </source>
</evidence>
<dbReference type="Proteomes" id="UP001497516">
    <property type="component" value="Chromosome 1"/>
</dbReference>
<dbReference type="GO" id="GO:0009737">
    <property type="term" value="P:response to abscisic acid"/>
    <property type="evidence" value="ECO:0007669"/>
    <property type="project" value="UniProtKB-ARBA"/>
</dbReference>
<dbReference type="PANTHER" id="PTHR45614:SF76">
    <property type="entry name" value="TRANSCRIPTION FACTOR MYB124"/>
    <property type="match status" value="1"/>
</dbReference>
<dbReference type="InterPro" id="IPR017930">
    <property type="entry name" value="Myb_dom"/>
</dbReference>
<feature type="domain" description="HTH myb-type" evidence="8">
    <location>
        <begin position="26"/>
        <end position="77"/>
    </location>
</feature>
<dbReference type="InterPro" id="IPR009057">
    <property type="entry name" value="Homeodomain-like_sf"/>
</dbReference>
<dbReference type="GO" id="GO:2000037">
    <property type="term" value="P:regulation of stomatal complex patterning"/>
    <property type="evidence" value="ECO:0007669"/>
    <property type="project" value="UniProtKB-ARBA"/>
</dbReference>
<gene>
    <name evidence="9" type="ORF">LTRI10_LOCUS5031</name>
</gene>
<feature type="compositionally biased region" description="Polar residues" evidence="6">
    <location>
        <begin position="334"/>
        <end position="354"/>
    </location>
</feature>
<keyword evidence="3" id="KW-0238">DNA-binding</keyword>
<dbReference type="GO" id="GO:0000978">
    <property type="term" value="F:RNA polymerase II cis-regulatory region sequence-specific DNA binding"/>
    <property type="evidence" value="ECO:0007669"/>
    <property type="project" value="TreeGrafter"/>
</dbReference>
<dbReference type="PROSITE" id="PS51294">
    <property type="entry name" value="HTH_MYB"/>
    <property type="match status" value="2"/>
</dbReference>
<feature type="domain" description="Myb-like" evidence="7">
    <location>
        <begin position="34"/>
        <end position="77"/>
    </location>
</feature>
<feature type="compositionally biased region" description="Basic residues" evidence="6">
    <location>
        <begin position="1"/>
        <end position="11"/>
    </location>
</feature>
<dbReference type="GO" id="GO:0009629">
    <property type="term" value="P:response to gravity"/>
    <property type="evidence" value="ECO:0007669"/>
    <property type="project" value="UniProtKB-ARBA"/>
</dbReference>
<dbReference type="Gene3D" id="1.10.10.60">
    <property type="entry name" value="Homeodomain-like"/>
    <property type="match status" value="2"/>
</dbReference>
<dbReference type="GO" id="GO:0005634">
    <property type="term" value="C:nucleus"/>
    <property type="evidence" value="ECO:0007669"/>
    <property type="project" value="UniProtKB-SubCell"/>
</dbReference>
<dbReference type="GO" id="GO:0010444">
    <property type="term" value="P:guard mother cell differentiation"/>
    <property type="evidence" value="ECO:0007669"/>
    <property type="project" value="UniProtKB-ARBA"/>
</dbReference>
<evidence type="ECO:0000259" key="8">
    <source>
        <dbReference type="PROSITE" id="PS51294"/>
    </source>
</evidence>
<dbReference type="InterPro" id="IPR050560">
    <property type="entry name" value="MYB_TF"/>
</dbReference>
<protein>
    <submittedName>
        <fullName evidence="9">Uncharacterized protein</fullName>
    </submittedName>
</protein>
<evidence type="ECO:0000313" key="10">
    <source>
        <dbReference type="Proteomes" id="UP001497516"/>
    </source>
</evidence>
<dbReference type="CDD" id="cd00167">
    <property type="entry name" value="SANT"/>
    <property type="match status" value="2"/>
</dbReference>
<organism evidence="9 10">
    <name type="scientific">Linum trigynum</name>
    <dbReference type="NCBI Taxonomy" id="586398"/>
    <lineage>
        <taxon>Eukaryota</taxon>
        <taxon>Viridiplantae</taxon>
        <taxon>Streptophyta</taxon>
        <taxon>Embryophyta</taxon>
        <taxon>Tracheophyta</taxon>
        <taxon>Spermatophyta</taxon>
        <taxon>Magnoliopsida</taxon>
        <taxon>eudicotyledons</taxon>
        <taxon>Gunneridae</taxon>
        <taxon>Pentapetalae</taxon>
        <taxon>rosids</taxon>
        <taxon>fabids</taxon>
        <taxon>Malpighiales</taxon>
        <taxon>Linaceae</taxon>
        <taxon>Linum</taxon>
    </lineage>
</organism>
<dbReference type="GO" id="GO:0010235">
    <property type="term" value="P:guard mother cell cytokinesis"/>
    <property type="evidence" value="ECO:0007669"/>
    <property type="project" value="UniProtKB-ARBA"/>
</dbReference>
<dbReference type="GO" id="GO:0010052">
    <property type="term" value="P:guard cell differentiation"/>
    <property type="evidence" value="ECO:0007669"/>
    <property type="project" value="UniProtKB-ARBA"/>
</dbReference>
<dbReference type="SUPFAM" id="SSF46689">
    <property type="entry name" value="Homeodomain-like"/>
    <property type="match status" value="1"/>
</dbReference>
<proteinExistence type="predicted"/>
<keyword evidence="2" id="KW-0677">Repeat</keyword>
<dbReference type="GO" id="GO:1901333">
    <property type="term" value="P:positive regulation of lateral root development"/>
    <property type="evidence" value="ECO:0007669"/>
    <property type="project" value="UniProtKB-ARBA"/>
</dbReference>
<evidence type="ECO:0000256" key="3">
    <source>
        <dbReference type="ARBA" id="ARBA00023125"/>
    </source>
</evidence>
<accession>A0AAV2CLS1</accession>
<dbReference type="GO" id="GO:0009554">
    <property type="term" value="P:megasporogenesis"/>
    <property type="evidence" value="ECO:0007669"/>
    <property type="project" value="UniProtKB-ARBA"/>
</dbReference>
<dbReference type="GO" id="GO:0000981">
    <property type="term" value="F:DNA-binding transcription factor activity, RNA polymerase II-specific"/>
    <property type="evidence" value="ECO:0007669"/>
    <property type="project" value="TreeGrafter"/>
</dbReference>
<comment type="subcellular location">
    <subcellularLocation>
        <location evidence="1">Nucleus</location>
    </subcellularLocation>
</comment>
<dbReference type="AlphaFoldDB" id="A0AAV2CLS1"/>
<dbReference type="GO" id="GO:1902584">
    <property type="term" value="P:positive regulation of response to water deprivation"/>
    <property type="evidence" value="ECO:0007669"/>
    <property type="project" value="UniProtKB-ARBA"/>
</dbReference>
<dbReference type="GO" id="GO:0032875">
    <property type="term" value="P:regulation of DNA endoreduplication"/>
    <property type="evidence" value="ECO:0007669"/>
    <property type="project" value="UniProtKB-ARBA"/>
</dbReference>
<dbReference type="PANTHER" id="PTHR45614">
    <property type="entry name" value="MYB PROTEIN-RELATED"/>
    <property type="match status" value="1"/>
</dbReference>
<evidence type="ECO:0000259" key="7">
    <source>
        <dbReference type="PROSITE" id="PS50090"/>
    </source>
</evidence>
<sequence>MEEIKKKKKKINGGGSGSGSEESTKKKERHIVTWSSEEDDILRQQINLHGTENWAIIASKFNDKTTRQCRRRWYTYLNSDFKKGGWSQEEDLLLCEAQRIFGNRWTEIAKVVSGRTDNAVKNRFTTLCKKRAKYEALAKENETVFCKSNNKRVLLDDKVNTDRNPEIAGPAKRTRRSHIPNEMEARNLGDRSHPKQARPPFMVLARDAHKVNAVNQHPVINNKDVSPGALSGNTQGTFLKKDDPKIQALMQQAELLSTLAQKVNTENTDQSLEHAWKVLQDFLKKSKGDEIPSYTIFDIDIQLEDFKDLIAELRSSSDGSHPSWRQPDLYKESPASSEFSTGSSLMPYSAPDVTTEQPHSEIETLHKDVGSDLEAMHVEGQEVVESECHKEIASGDNIAEGELFPSFEDQTNDDIVVSSSSSTEFGSPRQVTPLFRSLAAGIPSPQFSESERRFLLKTLGGESPFSNQSINTSQPPPCKRVLLQSL</sequence>
<feature type="domain" description="HTH myb-type" evidence="8">
    <location>
        <begin position="78"/>
        <end position="132"/>
    </location>
</feature>
<dbReference type="SMART" id="SM00717">
    <property type="entry name" value="SANT"/>
    <property type="match status" value="2"/>
</dbReference>
<comment type="subunit">
    <text evidence="5">Interacts with RBR1.</text>
</comment>
<feature type="region of interest" description="Disordered" evidence="6">
    <location>
        <begin position="1"/>
        <end position="29"/>
    </location>
</feature>
<feature type="domain" description="Myb-like" evidence="7">
    <location>
        <begin position="78"/>
        <end position="128"/>
    </location>
</feature>
<dbReference type="GO" id="GO:1901002">
    <property type="term" value="P:positive regulation of response to salt stress"/>
    <property type="evidence" value="ECO:0007669"/>
    <property type="project" value="UniProtKB-ARBA"/>
</dbReference>
<keyword evidence="4" id="KW-0539">Nucleus</keyword>
<reference evidence="9 10" key="1">
    <citation type="submission" date="2024-04" db="EMBL/GenBank/DDBJ databases">
        <authorList>
            <person name="Fracassetti M."/>
        </authorList>
    </citation>
    <scope>NUCLEOTIDE SEQUENCE [LARGE SCALE GENOMIC DNA]</scope>
</reference>
<dbReference type="EMBL" id="OZ034813">
    <property type="protein sequence ID" value="CAL1357397.1"/>
    <property type="molecule type" value="Genomic_DNA"/>
</dbReference>
<dbReference type="GO" id="GO:1902806">
    <property type="term" value="P:regulation of cell cycle G1/S phase transition"/>
    <property type="evidence" value="ECO:0007669"/>
    <property type="project" value="UniProtKB-ARBA"/>
</dbReference>